<organism evidence="13 14">
    <name type="scientific">Schleiferilactobacillus harbinensis DSM 16991</name>
    <dbReference type="NCBI Taxonomy" id="1122147"/>
    <lineage>
        <taxon>Bacteria</taxon>
        <taxon>Bacillati</taxon>
        <taxon>Bacillota</taxon>
        <taxon>Bacilli</taxon>
        <taxon>Lactobacillales</taxon>
        <taxon>Lactobacillaceae</taxon>
        <taxon>Schleiferilactobacillus</taxon>
    </lineage>
</organism>
<comment type="function">
    <text evidence="10">One of several proteins that assist in the late maturation steps of the functional core of the 30S ribosomal subunit. Helps release RbfA from mature subunits. May play a role in the assembly of ribosomal proteins into the subunit. Circularly permuted GTPase that catalyzes slow GTP hydrolysis, GTPase activity is stimulated by the 30S ribosomal subunit.</text>
</comment>
<name>A0A0R1XA41_9LACO</name>
<dbReference type="EMBL" id="AZFW01000058">
    <property type="protein sequence ID" value="KRM26994.1"/>
    <property type="molecule type" value="Genomic_DNA"/>
</dbReference>
<dbReference type="InterPro" id="IPR004881">
    <property type="entry name" value="Ribosome_biogen_GTPase_RsgA"/>
</dbReference>
<dbReference type="EC" id="3.6.1.-" evidence="10"/>
<dbReference type="SUPFAM" id="SSF50249">
    <property type="entry name" value="Nucleic acid-binding proteins"/>
    <property type="match status" value="1"/>
</dbReference>
<evidence type="ECO:0000256" key="5">
    <source>
        <dbReference type="ARBA" id="ARBA00022741"/>
    </source>
</evidence>
<dbReference type="GO" id="GO:0042274">
    <property type="term" value="P:ribosomal small subunit biogenesis"/>
    <property type="evidence" value="ECO:0007669"/>
    <property type="project" value="UniProtKB-UniRule"/>
</dbReference>
<keyword evidence="1 10" id="KW-0963">Cytoplasm</keyword>
<dbReference type="HAMAP" id="MF_01820">
    <property type="entry name" value="GTPase_RsgA"/>
    <property type="match status" value="1"/>
</dbReference>
<evidence type="ECO:0000256" key="3">
    <source>
        <dbReference type="ARBA" id="ARBA00022723"/>
    </source>
</evidence>
<dbReference type="PATRIC" id="fig|1122147.4.peg.2862"/>
<gene>
    <name evidence="10" type="primary">rsgA</name>
    <name evidence="13" type="ORF">FC91_GL002776</name>
</gene>
<keyword evidence="7 10" id="KW-0862">Zinc</keyword>
<dbReference type="PANTHER" id="PTHR32120">
    <property type="entry name" value="SMALL RIBOSOMAL SUBUNIT BIOGENESIS GTPASE RSGA"/>
    <property type="match status" value="1"/>
</dbReference>
<dbReference type="CDD" id="cd04466">
    <property type="entry name" value="S1_YloQ_GTPase"/>
    <property type="match status" value="1"/>
</dbReference>
<dbReference type="Pfam" id="PF03193">
    <property type="entry name" value="RsgA_GTPase"/>
    <property type="match status" value="1"/>
</dbReference>
<dbReference type="Gene3D" id="1.10.40.50">
    <property type="entry name" value="Probable gtpase engc, domain 3"/>
    <property type="match status" value="1"/>
</dbReference>
<feature type="domain" description="EngC GTPase" evidence="11">
    <location>
        <begin position="81"/>
        <end position="231"/>
    </location>
</feature>
<dbReference type="InterPro" id="IPR027417">
    <property type="entry name" value="P-loop_NTPase"/>
</dbReference>
<evidence type="ECO:0000259" key="12">
    <source>
        <dbReference type="PROSITE" id="PS51721"/>
    </source>
</evidence>
<keyword evidence="4 10" id="KW-0699">rRNA-binding</keyword>
<dbReference type="PROSITE" id="PS50936">
    <property type="entry name" value="ENGC_GTPASE"/>
    <property type="match status" value="1"/>
</dbReference>
<dbReference type="InterPro" id="IPR010914">
    <property type="entry name" value="RsgA_GTPase_dom"/>
</dbReference>
<evidence type="ECO:0000256" key="1">
    <source>
        <dbReference type="ARBA" id="ARBA00022490"/>
    </source>
</evidence>
<keyword evidence="9 10" id="KW-0342">GTP-binding</keyword>
<feature type="domain" description="CP-type G" evidence="12">
    <location>
        <begin position="72"/>
        <end position="233"/>
    </location>
</feature>
<feature type="binding site" evidence="10">
    <location>
        <begin position="121"/>
        <end position="124"/>
    </location>
    <ligand>
        <name>GTP</name>
        <dbReference type="ChEBI" id="CHEBI:37565"/>
    </ligand>
</feature>
<reference evidence="13 14" key="1">
    <citation type="journal article" date="2015" name="Genome Announc.">
        <title>Expanding the biotechnology potential of lactobacilli through comparative genomics of 213 strains and associated genera.</title>
        <authorList>
            <person name="Sun Z."/>
            <person name="Harris H.M."/>
            <person name="McCann A."/>
            <person name="Guo C."/>
            <person name="Argimon S."/>
            <person name="Zhang W."/>
            <person name="Yang X."/>
            <person name="Jeffery I.B."/>
            <person name="Cooney J.C."/>
            <person name="Kagawa T.F."/>
            <person name="Liu W."/>
            <person name="Song Y."/>
            <person name="Salvetti E."/>
            <person name="Wrobel A."/>
            <person name="Rasinkangas P."/>
            <person name="Parkhill J."/>
            <person name="Rea M.C."/>
            <person name="O'Sullivan O."/>
            <person name="Ritari J."/>
            <person name="Douillard F.P."/>
            <person name="Paul Ross R."/>
            <person name="Yang R."/>
            <person name="Briner A.E."/>
            <person name="Felis G.E."/>
            <person name="de Vos W.M."/>
            <person name="Barrangou R."/>
            <person name="Klaenhammer T.R."/>
            <person name="Caufield P.W."/>
            <person name="Cui Y."/>
            <person name="Zhang H."/>
            <person name="O'Toole P.W."/>
        </authorList>
    </citation>
    <scope>NUCLEOTIDE SEQUENCE [LARGE SCALE GENOMIC DNA]</scope>
    <source>
        <strain evidence="13 14">DSM 16991</strain>
    </source>
</reference>
<dbReference type="GeneID" id="78509297"/>
<evidence type="ECO:0000256" key="6">
    <source>
        <dbReference type="ARBA" id="ARBA00022801"/>
    </source>
</evidence>
<dbReference type="InterPro" id="IPR031944">
    <property type="entry name" value="RsgA_N"/>
</dbReference>
<dbReference type="CDD" id="cd01854">
    <property type="entry name" value="YjeQ_EngC"/>
    <property type="match status" value="1"/>
</dbReference>
<keyword evidence="6 10" id="KW-0378">Hydrolase</keyword>
<proteinExistence type="inferred from homology"/>
<evidence type="ECO:0000259" key="11">
    <source>
        <dbReference type="PROSITE" id="PS50936"/>
    </source>
</evidence>
<protein>
    <recommendedName>
        <fullName evidence="10">Small ribosomal subunit biogenesis GTPase RsgA</fullName>
        <ecNumber evidence="10">3.6.1.-</ecNumber>
    </recommendedName>
</protein>
<dbReference type="NCBIfam" id="TIGR00157">
    <property type="entry name" value="ribosome small subunit-dependent GTPase A"/>
    <property type="match status" value="1"/>
</dbReference>
<evidence type="ECO:0000313" key="13">
    <source>
        <dbReference type="EMBL" id="KRM26994.1"/>
    </source>
</evidence>
<feature type="binding site" evidence="10">
    <location>
        <position position="270"/>
    </location>
    <ligand>
        <name>Zn(2+)</name>
        <dbReference type="ChEBI" id="CHEBI:29105"/>
    </ligand>
</feature>
<evidence type="ECO:0000256" key="2">
    <source>
        <dbReference type="ARBA" id="ARBA00022517"/>
    </source>
</evidence>
<comment type="cofactor">
    <cofactor evidence="10">
        <name>Zn(2+)</name>
        <dbReference type="ChEBI" id="CHEBI:29105"/>
    </cofactor>
    <text evidence="10">Binds 1 zinc ion per subunit.</text>
</comment>
<feature type="binding site" evidence="10">
    <location>
        <position position="257"/>
    </location>
    <ligand>
        <name>Zn(2+)</name>
        <dbReference type="ChEBI" id="CHEBI:29105"/>
    </ligand>
</feature>
<evidence type="ECO:0000256" key="4">
    <source>
        <dbReference type="ARBA" id="ARBA00022730"/>
    </source>
</evidence>
<dbReference type="RefSeq" id="WP_035440445.1">
    <property type="nucleotide sequence ID" value="NZ_AUEH01000025.1"/>
</dbReference>
<dbReference type="GO" id="GO:0003924">
    <property type="term" value="F:GTPase activity"/>
    <property type="evidence" value="ECO:0007669"/>
    <property type="project" value="UniProtKB-UniRule"/>
</dbReference>
<dbReference type="OrthoDB" id="9809485at2"/>
<comment type="similarity">
    <text evidence="10">Belongs to the TRAFAC class YlqF/YawG GTPase family. RsgA subfamily.</text>
</comment>
<dbReference type="GO" id="GO:0005737">
    <property type="term" value="C:cytoplasm"/>
    <property type="evidence" value="ECO:0007669"/>
    <property type="project" value="UniProtKB-SubCell"/>
</dbReference>
<dbReference type="Gene3D" id="3.40.50.300">
    <property type="entry name" value="P-loop containing nucleotide triphosphate hydrolases"/>
    <property type="match status" value="1"/>
</dbReference>
<dbReference type="SUPFAM" id="SSF52540">
    <property type="entry name" value="P-loop containing nucleoside triphosphate hydrolases"/>
    <property type="match status" value="1"/>
</dbReference>
<evidence type="ECO:0000313" key="14">
    <source>
        <dbReference type="Proteomes" id="UP000050949"/>
    </source>
</evidence>
<accession>A0A0R1XA41</accession>
<dbReference type="InterPro" id="IPR012340">
    <property type="entry name" value="NA-bd_OB-fold"/>
</dbReference>
<dbReference type="eggNOG" id="COG1162">
    <property type="taxonomic scope" value="Bacteria"/>
</dbReference>
<keyword evidence="2 10" id="KW-0690">Ribosome biogenesis</keyword>
<keyword evidence="5 10" id="KW-0547">Nucleotide-binding</keyword>
<feature type="binding site" evidence="10">
    <location>
        <position position="262"/>
    </location>
    <ligand>
        <name>Zn(2+)</name>
        <dbReference type="ChEBI" id="CHEBI:29105"/>
    </ligand>
</feature>
<dbReference type="PANTHER" id="PTHR32120:SF11">
    <property type="entry name" value="SMALL RIBOSOMAL SUBUNIT BIOGENESIS GTPASE RSGA 1, MITOCHONDRIAL-RELATED"/>
    <property type="match status" value="1"/>
</dbReference>
<keyword evidence="8 10" id="KW-0694">RNA-binding</keyword>
<evidence type="ECO:0000256" key="9">
    <source>
        <dbReference type="ARBA" id="ARBA00023134"/>
    </source>
</evidence>
<dbReference type="PROSITE" id="PS51721">
    <property type="entry name" value="G_CP"/>
    <property type="match status" value="1"/>
</dbReference>
<comment type="subcellular location">
    <subcellularLocation>
        <location evidence="10">Cytoplasm</location>
    </subcellularLocation>
</comment>
<dbReference type="GO" id="GO:0019843">
    <property type="term" value="F:rRNA binding"/>
    <property type="evidence" value="ECO:0007669"/>
    <property type="project" value="UniProtKB-KW"/>
</dbReference>
<feature type="binding site" evidence="10">
    <location>
        <position position="264"/>
    </location>
    <ligand>
        <name>Zn(2+)</name>
        <dbReference type="ChEBI" id="CHEBI:29105"/>
    </ligand>
</feature>
<sequence length="303" mass="32804">MATNDKELTGRISQSLSGYYDIVALDGKTYRTRARGNLRHTKQKPVVGDKVAFTVGDDADHLGYLLRILPRQNVLQRPPVANVDLAVVVTAVKEPDLQLNLLDRQLLSLAQQDIQPIIYLAKTDLLTGDEWAALQPIIAGYEAIGYPVIAPEQSFAPTALAALQGHFADKLVVVTGQTGAGKSTLLNHLAPTLALATNEISSALNRGKHTTRRVNLYPLAGGLVADTPGFSAVDLDTIDKYQLPQLFPEFAALADQCRFRGCLHLQEPGCAVKAAVAAGTIMASRYADYEQFQAEAAARKPRY</sequence>
<dbReference type="Proteomes" id="UP000050949">
    <property type="component" value="Unassembled WGS sequence"/>
</dbReference>
<evidence type="ECO:0000256" key="10">
    <source>
        <dbReference type="HAMAP-Rule" id="MF_01820"/>
    </source>
</evidence>
<feature type="binding site" evidence="10">
    <location>
        <begin position="176"/>
        <end position="184"/>
    </location>
    <ligand>
        <name>GTP</name>
        <dbReference type="ChEBI" id="CHEBI:37565"/>
    </ligand>
</feature>
<dbReference type="Gene3D" id="2.40.50.140">
    <property type="entry name" value="Nucleic acid-binding proteins"/>
    <property type="match status" value="1"/>
</dbReference>
<dbReference type="GO" id="GO:0005525">
    <property type="term" value="F:GTP binding"/>
    <property type="evidence" value="ECO:0007669"/>
    <property type="project" value="UniProtKB-UniRule"/>
</dbReference>
<comment type="caution">
    <text evidence="13">The sequence shown here is derived from an EMBL/GenBank/DDBJ whole genome shotgun (WGS) entry which is preliminary data.</text>
</comment>
<dbReference type="Pfam" id="PF16745">
    <property type="entry name" value="RsgA_N"/>
    <property type="match status" value="1"/>
</dbReference>
<dbReference type="GO" id="GO:0046872">
    <property type="term" value="F:metal ion binding"/>
    <property type="evidence" value="ECO:0007669"/>
    <property type="project" value="UniProtKB-KW"/>
</dbReference>
<evidence type="ECO:0000256" key="8">
    <source>
        <dbReference type="ARBA" id="ARBA00022884"/>
    </source>
</evidence>
<keyword evidence="3 10" id="KW-0479">Metal-binding</keyword>
<dbReference type="InterPro" id="IPR030378">
    <property type="entry name" value="G_CP_dom"/>
</dbReference>
<dbReference type="AlphaFoldDB" id="A0A0R1XA41"/>
<comment type="subunit">
    <text evidence="10">Monomer. Associates with 30S ribosomal subunit, binds 16S rRNA.</text>
</comment>
<evidence type="ECO:0000256" key="7">
    <source>
        <dbReference type="ARBA" id="ARBA00022833"/>
    </source>
</evidence>